<sequence>MSKPGLVTIRVAQKQEQQLHSSIRRIIGLLPAQFMAGIIDSLDLDANPRNSRLGSVTDAIIHSIEQDELSQDKLFPFKTKGILLAASRYEELERNRFALQFVDINTEGILDGGHNTLAVGTYILLQAMKAAGKTPPKKSGRMIWEDFKKTWEECRADIEAYLEMRRDKTTCDKLASNGVGTLDFEIPIELLLPVDQSNELCLESFHTSLLEICDARNNNVQLTQGTKADKEGIFDAFKDRFKKKDPELAAEISWKTNDGNRIESRTLVALAWIPLSLTHWVKGSDKIFDAPTASSIYSGKQKCLDKFLDLMRCEQITSEEKDGRRELKDDIVGSALSVAVDLPYLFDKLYEMFPDCYNTIGSFGRISAVKGLMNKRNEYETPFLRSPVKRPVPDAFIYPLIFGLRALMRINSTTGRVEWKMDPYVFTDSEQCREAIIQYCGVIQQSDYDPQKVGKGAFSYVSAENAMKLAYGDYLESEA</sequence>
<evidence type="ECO:0008006" key="3">
    <source>
        <dbReference type="Google" id="ProtNLM"/>
    </source>
</evidence>
<dbReference type="EMBL" id="NFIE01000004">
    <property type="protein sequence ID" value="OUN89358.1"/>
    <property type="molecule type" value="Genomic_DNA"/>
</dbReference>
<dbReference type="Proteomes" id="UP000195781">
    <property type="component" value="Unassembled WGS sequence"/>
</dbReference>
<dbReference type="AlphaFoldDB" id="A0A1Y3XYH9"/>
<keyword evidence="2" id="KW-1185">Reference proteome</keyword>
<protein>
    <recommendedName>
        <fullName evidence="3">Abortive phage infection protein</fullName>
    </recommendedName>
</protein>
<dbReference type="RefSeq" id="WP_094335041.1">
    <property type="nucleotide sequence ID" value="NZ_NFIE01000004.1"/>
</dbReference>
<dbReference type="OrthoDB" id="7375054at2"/>
<comment type="caution">
    <text evidence="1">The sequence shown here is derived from an EMBL/GenBank/DDBJ whole genome shotgun (WGS) entry which is preliminary data.</text>
</comment>
<organism evidence="1 2">
    <name type="scientific">[Collinsella] massiliensis</name>
    <dbReference type="NCBI Taxonomy" id="1232426"/>
    <lineage>
        <taxon>Bacteria</taxon>
        <taxon>Bacillati</taxon>
        <taxon>Actinomycetota</taxon>
        <taxon>Coriobacteriia</taxon>
        <taxon>Coriobacteriales</taxon>
        <taxon>Coriobacteriaceae</taxon>
        <taxon>Enorma</taxon>
    </lineage>
</organism>
<accession>A0A1Y3XYH9</accession>
<evidence type="ECO:0000313" key="1">
    <source>
        <dbReference type="EMBL" id="OUN89358.1"/>
    </source>
</evidence>
<evidence type="ECO:0000313" key="2">
    <source>
        <dbReference type="Proteomes" id="UP000195781"/>
    </source>
</evidence>
<gene>
    <name evidence="1" type="ORF">B5G02_02455</name>
</gene>
<name>A0A1Y3XYH9_9ACTN</name>
<reference evidence="2" key="1">
    <citation type="submission" date="2017-04" db="EMBL/GenBank/DDBJ databases">
        <title>Function of individual gut microbiota members based on whole genome sequencing of pure cultures obtained from chicken caecum.</title>
        <authorList>
            <person name="Medvecky M."/>
            <person name="Cejkova D."/>
            <person name="Polansky O."/>
            <person name="Karasova D."/>
            <person name="Kubasova T."/>
            <person name="Cizek A."/>
            <person name="Rychlik I."/>
        </authorList>
    </citation>
    <scope>NUCLEOTIDE SEQUENCE [LARGE SCALE GENOMIC DNA]</scope>
    <source>
        <strain evidence="2">An5</strain>
    </source>
</reference>
<proteinExistence type="predicted"/>